<organism evidence="14 15">
    <name type="scientific">Cymbomonas tetramitiformis</name>
    <dbReference type="NCBI Taxonomy" id="36881"/>
    <lineage>
        <taxon>Eukaryota</taxon>
        <taxon>Viridiplantae</taxon>
        <taxon>Chlorophyta</taxon>
        <taxon>Pyramimonadophyceae</taxon>
        <taxon>Pyramimonadales</taxon>
        <taxon>Pyramimonadaceae</taxon>
        <taxon>Cymbomonas</taxon>
    </lineage>
</organism>
<dbReference type="PANTHER" id="PTHR11035">
    <property type="entry name" value="VERY-LONG-CHAIN (3R)-3-HYDROXYACYL-COA DEHYDRATASE"/>
    <property type="match status" value="1"/>
</dbReference>
<evidence type="ECO:0000256" key="2">
    <source>
        <dbReference type="ARBA" id="ARBA00005194"/>
    </source>
</evidence>
<dbReference type="Pfam" id="PF04387">
    <property type="entry name" value="PTPLA"/>
    <property type="match status" value="1"/>
</dbReference>
<evidence type="ECO:0000256" key="4">
    <source>
        <dbReference type="ARBA" id="ARBA00013122"/>
    </source>
</evidence>
<evidence type="ECO:0000256" key="7">
    <source>
        <dbReference type="ARBA" id="ARBA00022832"/>
    </source>
</evidence>
<dbReference type="GO" id="GO:0042761">
    <property type="term" value="P:very long-chain fatty acid biosynthetic process"/>
    <property type="evidence" value="ECO:0007669"/>
    <property type="project" value="TreeGrafter"/>
</dbReference>
<dbReference type="GO" id="GO:0030497">
    <property type="term" value="P:fatty acid elongation"/>
    <property type="evidence" value="ECO:0007669"/>
    <property type="project" value="TreeGrafter"/>
</dbReference>
<dbReference type="EMBL" id="LGRX02032852">
    <property type="protein sequence ID" value="KAK3243443.1"/>
    <property type="molecule type" value="Genomic_DNA"/>
</dbReference>
<evidence type="ECO:0000256" key="8">
    <source>
        <dbReference type="ARBA" id="ARBA00022989"/>
    </source>
</evidence>
<keyword evidence="9 13" id="KW-0443">Lipid metabolism</keyword>
<dbReference type="GO" id="GO:0030148">
    <property type="term" value="P:sphingolipid biosynthetic process"/>
    <property type="evidence" value="ECO:0007669"/>
    <property type="project" value="TreeGrafter"/>
</dbReference>
<comment type="function">
    <text evidence="13">Catalyzes the third of the four reactions of the long-chain fatty acids elongation cycle. This endoplasmic reticulum-bound enzymatic process, allows the addition of two carbons to the chain of long- and very long-chain fatty acids/VLCFAs per cycle. This enzyme catalyzes the dehydration of the 3-hydroxyacyl-CoA intermediate into trans-2,3-enoyl-CoA, within each cycle of fatty acid elongation. Thereby, it participates to the production of VLCFAs of different chain lengths that are involved in multiple biological processes as precursors of membrane lipids and lipid mediators.</text>
</comment>
<proteinExistence type="inferred from homology"/>
<keyword evidence="7 13" id="KW-0276">Fatty acid metabolism</keyword>
<gene>
    <name evidence="14" type="ORF">CYMTET_46902</name>
</gene>
<accession>A0AAE0EWP4</accession>
<comment type="pathway">
    <text evidence="2 13">Lipid metabolism; fatty acid biosynthesis.</text>
</comment>
<evidence type="ECO:0000256" key="6">
    <source>
        <dbReference type="ARBA" id="ARBA00022692"/>
    </source>
</evidence>
<dbReference type="GO" id="GO:0102158">
    <property type="term" value="F:very-long-chain (3R)-3-hydroxyacyl-CoA dehydratase activity"/>
    <property type="evidence" value="ECO:0007669"/>
    <property type="project" value="UniProtKB-EC"/>
</dbReference>
<keyword evidence="11 13" id="KW-0275">Fatty acid biosynthesis</keyword>
<evidence type="ECO:0000256" key="5">
    <source>
        <dbReference type="ARBA" id="ARBA00022516"/>
    </source>
</evidence>
<evidence type="ECO:0000313" key="14">
    <source>
        <dbReference type="EMBL" id="KAK3243443.1"/>
    </source>
</evidence>
<dbReference type="GO" id="GO:0005789">
    <property type="term" value="C:endoplasmic reticulum membrane"/>
    <property type="evidence" value="ECO:0007669"/>
    <property type="project" value="UniProtKB-SubCell"/>
</dbReference>
<name>A0AAE0EWP4_9CHLO</name>
<dbReference type="EC" id="4.2.1.134" evidence="4 13"/>
<evidence type="ECO:0000256" key="11">
    <source>
        <dbReference type="ARBA" id="ARBA00023160"/>
    </source>
</evidence>
<keyword evidence="13" id="KW-0256">Endoplasmic reticulum</keyword>
<keyword evidence="5 13" id="KW-0444">Lipid biosynthesis</keyword>
<comment type="catalytic activity">
    <reaction evidence="13">
        <text>a very-long-chain (3R)-3-hydroxyacyl-CoA = a very-long-chain (2E)-enoyl-CoA + H2O</text>
        <dbReference type="Rhea" id="RHEA:45812"/>
        <dbReference type="ChEBI" id="CHEBI:15377"/>
        <dbReference type="ChEBI" id="CHEBI:83728"/>
        <dbReference type="ChEBI" id="CHEBI:85440"/>
        <dbReference type="EC" id="4.2.1.134"/>
    </reaction>
</comment>
<dbReference type="InterPro" id="IPR007482">
    <property type="entry name" value="Tyr_Pase-like_PTPLA"/>
</dbReference>
<keyword evidence="6" id="KW-0812">Transmembrane</keyword>
<evidence type="ECO:0000313" key="15">
    <source>
        <dbReference type="Proteomes" id="UP001190700"/>
    </source>
</evidence>
<evidence type="ECO:0000256" key="3">
    <source>
        <dbReference type="ARBA" id="ARBA00007811"/>
    </source>
</evidence>
<keyword evidence="12 13" id="KW-0456">Lyase</keyword>
<keyword evidence="15" id="KW-1185">Reference proteome</keyword>
<evidence type="ECO:0000256" key="9">
    <source>
        <dbReference type="ARBA" id="ARBA00023098"/>
    </source>
</evidence>
<evidence type="ECO:0000256" key="10">
    <source>
        <dbReference type="ARBA" id="ARBA00023136"/>
    </source>
</evidence>
<evidence type="ECO:0000256" key="13">
    <source>
        <dbReference type="RuleBase" id="RU363109"/>
    </source>
</evidence>
<sequence length="250" mass="28331">METCTLSLPQSKDFTSQAACQARQTWTSPRRNSGLVSLWLTLYNLLNSAGWLYVSWHLIYGVCTQGLLSFRNTWPALGGTTWRLQLLVVLDVAHAALGLWGDHPTIPLHRRVWCKVGHRTELFITIWLVEDQMLSHWSWGPLLASWALADVFRFPFYALSSMGVRVSWLTRLRYSTCIIQWPFNLLAEANFIASAFVPLRGLAGGPLLSYAWVAIAFQLRNAWAFYASYSKLLAARRVHTGQPSSKNVTD</sequence>
<evidence type="ECO:0000256" key="1">
    <source>
        <dbReference type="ARBA" id="ARBA00004141"/>
    </source>
</evidence>
<keyword evidence="10 13" id="KW-0472">Membrane</keyword>
<protein>
    <recommendedName>
        <fullName evidence="4 13">Very-long-chain (3R)-3-hydroxyacyl-CoA dehydratase</fullName>
        <ecNumber evidence="4 13">4.2.1.134</ecNumber>
    </recommendedName>
</protein>
<evidence type="ECO:0000256" key="12">
    <source>
        <dbReference type="ARBA" id="ARBA00023239"/>
    </source>
</evidence>
<comment type="similarity">
    <text evidence="3 13">Belongs to the very long-chain fatty acids dehydratase HACD family.</text>
</comment>
<keyword evidence="8" id="KW-1133">Transmembrane helix</keyword>
<comment type="caution">
    <text evidence="14">The sequence shown here is derived from an EMBL/GenBank/DDBJ whole genome shotgun (WGS) entry which is preliminary data.</text>
</comment>
<dbReference type="PANTHER" id="PTHR11035:SF35">
    <property type="entry name" value="VERY-LONG-CHAIN (3R)-3-HYDROXYACYL-COA DEHYDRATASE"/>
    <property type="match status" value="1"/>
</dbReference>
<comment type="subcellular location">
    <subcellularLocation>
        <location evidence="13">Endoplasmic reticulum membrane</location>
        <topology evidence="13">Multi-pass membrane protein</topology>
    </subcellularLocation>
    <subcellularLocation>
        <location evidence="1">Membrane</location>
        <topology evidence="1">Multi-pass membrane protein</topology>
    </subcellularLocation>
</comment>
<reference evidence="14 15" key="1">
    <citation type="journal article" date="2015" name="Genome Biol. Evol.">
        <title>Comparative Genomics of a Bacterivorous Green Alga Reveals Evolutionary Causalities and Consequences of Phago-Mixotrophic Mode of Nutrition.</title>
        <authorList>
            <person name="Burns J.A."/>
            <person name="Paasch A."/>
            <person name="Narechania A."/>
            <person name="Kim E."/>
        </authorList>
    </citation>
    <scope>NUCLEOTIDE SEQUENCE [LARGE SCALE GENOMIC DNA]</scope>
    <source>
        <strain evidence="14 15">PLY_AMNH</strain>
    </source>
</reference>
<dbReference type="Proteomes" id="UP001190700">
    <property type="component" value="Unassembled WGS sequence"/>
</dbReference>
<dbReference type="AlphaFoldDB" id="A0AAE0EWP4"/>